<proteinExistence type="inferred from homology"/>
<dbReference type="Proteomes" id="UP001622690">
    <property type="component" value="Chromosome"/>
</dbReference>
<comment type="subcellular location">
    <subcellularLocation>
        <location evidence="1 7">Cell membrane</location>
        <topology evidence="1 7">Multi-pass membrane protein</topology>
    </subcellularLocation>
</comment>
<evidence type="ECO:0000256" key="2">
    <source>
        <dbReference type="ARBA" id="ARBA00010792"/>
    </source>
</evidence>
<evidence type="ECO:0000313" key="10">
    <source>
        <dbReference type="Proteomes" id="UP001622690"/>
    </source>
</evidence>
<protein>
    <submittedName>
        <fullName evidence="9">DedA family protein</fullName>
    </submittedName>
</protein>
<dbReference type="RefSeq" id="WP_079033663.1">
    <property type="nucleotide sequence ID" value="NZ_CP108125.1"/>
</dbReference>
<feature type="transmembrane region" description="Helical" evidence="7">
    <location>
        <begin position="12"/>
        <end position="38"/>
    </location>
</feature>
<dbReference type="PANTHER" id="PTHR30353:SF0">
    <property type="entry name" value="TRANSMEMBRANE PROTEIN"/>
    <property type="match status" value="1"/>
</dbReference>
<evidence type="ECO:0000256" key="3">
    <source>
        <dbReference type="ARBA" id="ARBA00022475"/>
    </source>
</evidence>
<feature type="domain" description="VTT" evidence="8">
    <location>
        <begin position="38"/>
        <end position="168"/>
    </location>
</feature>
<evidence type="ECO:0000256" key="6">
    <source>
        <dbReference type="ARBA" id="ARBA00023136"/>
    </source>
</evidence>
<evidence type="ECO:0000259" key="8">
    <source>
        <dbReference type="Pfam" id="PF09335"/>
    </source>
</evidence>
<evidence type="ECO:0000256" key="1">
    <source>
        <dbReference type="ARBA" id="ARBA00004651"/>
    </source>
</evidence>
<evidence type="ECO:0000256" key="4">
    <source>
        <dbReference type="ARBA" id="ARBA00022692"/>
    </source>
</evidence>
<feature type="transmembrane region" description="Helical" evidence="7">
    <location>
        <begin position="148"/>
        <end position="168"/>
    </location>
</feature>
<evidence type="ECO:0000313" key="9">
    <source>
        <dbReference type="EMBL" id="WTO81640.1"/>
    </source>
</evidence>
<feature type="transmembrane region" description="Helical" evidence="7">
    <location>
        <begin position="62"/>
        <end position="85"/>
    </location>
</feature>
<sequence>MMAVNPTDGDAVLATFGALGVLVVIFAESGLLVFGFFLPGDTLLLPAGVLCAAGAGQGPHLVLWQVLLCAAAGALLGGQVGYLIGRHGGRALLARTSRPRVREAAARAETLLARYGYGKALVIGRFVPLVRTVLHPAAGALGVPARTFTVWQIVGGLLWSQSLVLAGYALGHSVPDIESYLLPLVAVVVVLSLLPALPVLARARRERRDR</sequence>
<evidence type="ECO:0000256" key="5">
    <source>
        <dbReference type="ARBA" id="ARBA00022989"/>
    </source>
</evidence>
<dbReference type="InterPro" id="IPR032818">
    <property type="entry name" value="DedA-like"/>
</dbReference>
<keyword evidence="4 7" id="KW-0812">Transmembrane</keyword>
<reference evidence="9 10" key="1">
    <citation type="submission" date="2022-10" db="EMBL/GenBank/DDBJ databases">
        <title>The complete genomes of actinobacterial strains from the NBC collection.</title>
        <authorList>
            <person name="Joergensen T.S."/>
            <person name="Alvarez Arevalo M."/>
            <person name="Sterndorff E.B."/>
            <person name="Faurdal D."/>
            <person name="Vuksanovic O."/>
            <person name="Mourched A.-S."/>
            <person name="Charusanti P."/>
            <person name="Shaw S."/>
            <person name="Blin K."/>
            <person name="Weber T."/>
        </authorList>
    </citation>
    <scope>NUCLEOTIDE SEQUENCE [LARGE SCALE GENOMIC DNA]</scope>
    <source>
        <strain evidence="9 10">NBC_00206</strain>
    </source>
</reference>
<keyword evidence="5 7" id="KW-1133">Transmembrane helix</keyword>
<keyword evidence="10" id="KW-1185">Reference proteome</keyword>
<feature type="transmembrane region" description="Helical" evidence="7">
    <location>
        <begin position="180"/>
        <end position="201"/>
    </location>
</feature>
<comment type="similarity">
    <text evidence="2 7">Belongs to the DedA family.</text>
</comment>
<accession>A0ABZ1IN62</accession>
<keyword evidence="6 7" id="KW-0472">Membrane</keyword>
<evidence type="ECO:0000256" key="7">
    <source>
        <dbReference type="RuleBase" id="RU367016"/>
    </source>
</evidence>
<dbReference type="InterPro" id="IPR032816">
    <property type="entry name" value="VTT_dom"/>
</dbReference>
<keyword evidence="3 7" id="KW-1003">Cell membrane</keyword>
<name>A0ABZ1IN62_9ACTN</name>
<organism evidence="9 10">
    <name type="scientific">Streptomyces nigra</name>
    <dbReference type="NCBI Taxonomy" id="1827580"/>
    <lineage>
        <taxon>Bacteria</taxon>
        <taxon>Bacillati</taxon>
        <taxon>Actinomycetota</taxon>
        <taxon>Actinomycetes</taxon>
        <taxon>Kitasatosporales</taxon>
        <taxon>Streptomycetaceae</taxon>
        <taxon>Streptomyces</taxon>
    </lineage>
</organism>
<dbReference type="PANTHER" id="PTHR30353">
    <property type="entry name" value="INNER MEMBRANE PROTEIN DEDA-RELATED"/>
    <property type="match status" value="1"/>
</dbReference>
<gene>
    <name evidence="9" type="ORF">OHU27_04095</name>
</gene>
<dbReference type="EMBL" id="CP108125">
    <property type="protein sequence ID" value="WTO81640.1"/>
    <property type="molecule type" value="Genomic_DNA"/>
</dbReference>
<dbReference type="Pfam" id="PF09335">
    <property type="entry name" value="VTT_dom"/>
    <property type="match status" value="1"/>
</dbReference>